<gene>
    <name evidence="3" type="ORF">JBS370_LOCUS36310</name>
</gene>
<dbReference type="AlphaFoldDB" id="A0A820BQW5"/>
<sequence length="432" mass="47666">MSSRFGYRIWVQYPINSMQQLDQPALRMVSILVSKFIHSASTCFPGPTTVTPYTTRRPFNTTGLPTNGSRLNTTLIPIVPCTINSQNNNSTIILLSRVNSSSFNYTYYQYLYQAISNLTTLTFILYQLPSYWCLDDISVTQYNSSGNRTNLIVNGDFEYGNLTNYSLCSPSDLYPSGGVFAACAHSGNYSFLDSSHAPGDYLSQTFATVSQKRYQISFWLRNVGPAPNSINVTISATGTSSSSTTRLPSTTTSPLTVSASITTSTASNPMTVCPTLSTNTTTTLLSLVNSSANNYTYYQYNYRATSNLTLLSFSFRHDPAYWCIDDISVKMNNTSTNLLVNGDFETGQLTGYSVCNMNSSRLSGSILPNQCARNGMYSFIDGSSPSPDYLWQKFTTIPQQQYQISFWLINSGPPPNSFKATIGPYTIQSGII</sequence>
<evidence type="ECO:0000256" key="1">
    <source>
        <dbReference type="ARBA" id="ARBA00022801"/>
    </source>
</evidence>
<evidence type="ECO:0000313" key="3">
    <source>
        <dbReference type="EMBL" id="CAF4196701.1"/>
    </source>
</evidence>
<keyword evidence="1" id="KW-0378">Hydrolase</keyword>
<dbReference type="InterPro" id="IPR003305">
    <property type="entry name" value="CenC_carb-bd"/>
</dbReference>
<name>A0A820BQW5_9BILA</name>
<dbReference type="Pfam" id="PF02018">
    <property type="entry name" value="CBM_4_9"/>
    <property type="match status" value="1"/>
</dbReference>
<evidence type="ECO:0000259" key="2">
    <source>
        <dbReference type="Pfam" id="PF02018"/>
    </source>
</evidence>
<feature type="domain" description="CBM-cenC" evidence="2">
    <location>
        <begin position="150"/>
        <end position="264"/>
    </location>
</feature>
<protein>
    <recommendedName>
        <fullName evidence="2">CBM-cenC domain-containing protein</fullName>
    </recommendedName>
</protein>
<dbReference type="GO" id="GO:0016798">
    <property type="term" value="F:hydrolase activity, acting on glycosyl bonds"/>
    <property type="evidence" value="ECO:0007669"/>
    <property type="project" value="InterPro"/>
</dbReference>
<proteinExistence type="predicted"/>
<comment type="caution">
    <text evidence="3">The sequence shown here is derived from an EMBL/GenBank/DDBJ whole genome shotgun (WGS) entry which is preliminary data.</text>
</comment>
<evidence type="ECO:0000313" key="4">
    <source>
        <dbReference type="Proteomes" id="UP000663836"/>
    </source>
</evidence>
<organism evidence="3 4">
    <name type="scientific">Rotaria sordida</name>
    <dbReference type="NCBI Taxonomy" id="392033"/>
    <lineage>
        <taxon>Eukaryota</taxon>
        <taxon>Metazoa</taxon>
        <taxon>Spiralia</taxon>
        <taxon>Gnathifera</taxon>
        <taxon>Rotifera</taxon>
        <taxon>Eurotatoria</taxon>
        <taxon>Bdelloidea</taxon>
        <taxon>Philodinida</taxon>
        <taxon>Philodinidae</taxon>
        <taxon>Rotaria</taxon>
    </lineage>
</organism>
<dbReference type="Proteomes" id="UP000663836">
    <property type="component" value="Unassembled WGS sequence"/>
</dbReference>
<dbReference type="EMBL" id="CAJOBD010014084">
    <property type="protein sequence ID" value="CAF4196701.1"/>
    <property type="molecule type" value="Genomic_DNA"/>
</dbReference>
<accession>A0A820BQW5</accession>
<reference evidence="3" key="1">
    <citation type="submission" date="2021-02" db="EMBL/GenBank/DDBJ databases">
        <authorList>
            <person name="Nowell W R."/>
        </authorList>
    </citation>
    <scope>NUCLEOTIDE SEQUENCE</scope>
</reference>
<dbReference type="Gene3D" id="2.60.120.260">
    <property type="entry name" value="Galactose-binding domain-like"/>
    <property type="match status" value="2"/>
</dbReference>